<dbReference type="SUPFAM" id="SSF161098">
    <property type="entry name" value="MetI-like"/>
    <property type="match status" value="1"/>
</dbReference>
<comment type="subcellular location">
    <subcellularLocation>
        <location evidence="1 7">Cell membrane</location>
        <topology evidence="1 7">Multi-pass membrane protein</topology>
    </subcellularLocation>
</comment>
<reference evidence="9 10" key="1">
    <citation type="submission" date="2015-02" db="EMBL/GenBank/DDBJ databases">
        <title>Draft genome sequences of ten Microbacterium spp. with emphasis on heavy metal contaminated environments.</title>
        <authorList>
            <person name="Corretto E."/>
        </authorList>
    </citation>
    <scope>NUCLEOTIDE SEQUENCE [LARGE SCALE GENOMIC DNA]</scope>
    <source>
        <strain evidence="9 10">DSM 23848</strain>
    </source>
</reference>
<dbReference type="OrthoDB" id="3173654at2"/>
<evidence type="ECO:0000259" key="8">
    <source>
        <dbReference type="PROSITE" id="PS50928"/>
    </source>
</evidence>
<dbReference type="PANTHER" id="PTHR30151">
    <property type="entry name" value="ALKANE SULFONATE ABC TRANSPORTER-RELATED, MEMBRANE SUBUNIT"/>
    <property type="match status" value="1"/>
</dbReference>
<dbReference type="Gene3D" id="1.10.3720.10">
    <property type="entry name" value="MetI-like"/>
    <property type="match status" value="1"/>
</dbReference>
<evidence type="ECO:0000256" key="2">
    <source>
        <dbReference type="ARBA" id="ARBA00022448"/>
    </source>
</evidence>
<evidence type="ECO:0000256" key="1">
    <source>
        <dbReference type="ARBA" id="ARBA00004651"/>
    </source>
</evidence>
<keyword evidence="4 7" id="KW-0812">Transmembrane</keyword>
<dbReference type="RefSeq" id="WP_082071956.1">
    <property type="nucleotide sequence ID" value="NZ_CP099706.1"/>
</dbReference>
<name>A0A0F0LBV5_9MICO</name>
<dbReference type="Pfam" id="PF00528">
    <property type="entry name" value="BPD_transp_1"/>
    <property type="match status" value="1"/>
</dbReference>
<dbReference type="CDD" id="cd06261">
    <property type="entry name" value="TM_PBP2"/>
    <property type="match status" value="1"/>
</dbReference>
<keyword evidence="2 7" id="KW-0813">Transport</keyword>
<keyword evidence="6 7" id="KW-0472">Membrane</keyword>
<dbReference type="InterPro" id="IPR035906">
    <property type="entry name" value="MetI-like_sf"/>
</dbReference>
<keyword evidence="5 7" id="KW-1133">Transmembrane helix</keyword>
<protein>
    <submittedName>
        <fullName evidence="9">Putative aliphatic sulfonates transport permease protein SsuC</fullName>
    </submittedName>
</protein>
<dbReference type="GO" id="GO:0055085">
    <property type="term" value="P:transmembrane transport"/>
    <property type="evidence" value="ECO:0007669"/>
    <property type="project" value="InterPro"/>
</dbReference>
<evidence type="ECO:0000256" key="4">
    <source>
        <dbReference type="ARBA" id="ARBA00022692"/>
    </source>
</evidence>
<evidence type="ECO:0000256" key="3">
    <source>
        <dbReference type="ARBA" id="ARBA00022475"/>
    </source>
</evidence>
<feature type="domain" description="ABC transmembrane type-1" evidence="8">
    <location>
        <begin position="81"/>
        <end position="261"/>
    </location>
</feature>
<evidence type="ECO:0000313" key="10">
    <source>
        <dbReference type="Proteomes" id="UP000033448"/>
    </source>
</evidence>
<accession>A0A0F0LBV5</accession>
<keyword evidence="3" id="KW-1003">Cell membrane</keyword>
<dbReference type="PATRIC" id="fig|582680.7.peg.379"/>
<feature type="transmembrane region" description="Helical" evidence="7">
    <location>
        <begin position="84"/>
        <end position="106"/>
    </location>
</feature>
<gene>
    <name evidence="9" type="primary">ssuC_1</name>
    <name evidence="9" type="ORF">RL72_00363</name>
</gene>
<evidence type="ECO:0000256" key="5">
    <source>
        <dbReference type="ARBA" id="ARBA00022989"/>
    </source>
</evidence>
<feature type="transmembrane region" description="Helical" evidence="7">
    <location>
        <begin position="204"/>
        <end position="227"/>
    </location>
</feature>
<evidence type="ECO:0000256" key="6">
    <source>
        <dbReference type="ARBA" id="ARBA00023136"/>
    </source>
</evidence>
<keyword evidence="10" id="KW-1185">Reference proteome</keyword>
<proteinExistence type="inferred from homology"/>
<dbReference type="EMBL" id="JYIT01000049">
    <property type="protein sequence ID" value="KJL29046.1"/>
    <property type="molecule type" value="Genomic_DNA"/>
</dbReference>
<dbReference type="Proteomes" id="UP000033448">
    <property type="component" value="Unassembled WGS sequence"/>
</dbReference>
<evidence type="ECO:0000313" key="9">
    <source>
        <dbReference type="EMBL" id="KJL29046.1"/>
    </source>
</evidence>
<feature type="transmembrane region" description="Helical" evidence="7">
    <location>
        <begin position="25"/>
        <end position="45"/>
    </location>
</feature>
<dbReference type="AlphaFoldDB" id="A0A0F0LBV5"/>
<dbReference type="PANTHER" id="PTHR30151:SF0">
    <property type="entry name" value="ABC TRANSPORTER PERMEASE PROTEIN MJ0413-RELATED"/>
    <property type="match status" value="1"/>
</dbReference>
<feature type="transmembrane region" description="Helical" evidence="7">
    <location>
        <begin position="239"/>
        <end position="260"/>
    </location>
</feature>
<sequence>MTLTTSVQTGARLRRGRRVSAAPRWLLILVEVAVPVLLIALWWIVSAGSTNTFFPPLSAIVSRLGELLTTPAFLGDIGLSVLNLVLSFLIATVVGVLLGCALGLIAPLSWFVEPTIHFFRAIPPVALVPIFVSLLGFGNGTRILSISLAALFPILISTIDGVRAGEPTLQMVGKVYRLTRAERLFQVTLPAASPRILSGMQVSLITAFVVMIASEMLGSSAGLGAATLLAQQSFAIADMWAGIIVLGVLGYLSTALFVLFRRAVLRWYIASQQLEKSE</sequence>
<dbReference type="InterPro" id="IPR000515">
    <property type="entry name" value="MetI-like"/>
</dbReference>
<dbReference type="PROSITE" id="PS50928">
    <property type="entry name" value="ABC_TM1"/>
    <property type="match status" value="1"/>
</dbReference>
<dbReference type="GO" id="GO:0005886">
    <property type="term" value="C:plasma membrane"/>
    <property type="evidence" value="ECO:0007669"/>
    <property type="project" value="UniProtKB-SubCell"/>
</dbReference>
<evidence type="ECO:0000256" key="7">
    <source>
        <dbReference type="RuleBase" id="RU363032"/>
    </source>
</evidence>
<organism evidence="9 10">
    <name type="scientific">Microbacterium azadirachtae</name>
    <dbReference type="NCBI Taxonomy" id="582680"/>
    <lineage>
        <taxon>Bacteria</taxon>
        <taxon>Bacillati</taxon>
        <taxon>Actinomycetota</taxon>
        <taxon>Actinomycetes</taxon>
        <taxon>Micrococcales</taxon>
        <taxon>Microbacteriaceae</taxon>
        <taxon>Microbacterium</taxon>
    </lineage>
</organism>
<feature type="transmembrane region" description="Helical" evidence="7">
    <location>
        <begin position="118"/>
        <end position="137"/>
    </location>
</feature>
<comment type="caution">
    <text evidence="9">The sequence shown here is derived from an EMBL/GenBank/DDBJ whole genome shotgun (WGS) entry which is preliminary data.</text>
</comment>
<comment type="similarity">
    <text evidence="7">Belongs to the binding-protein-dependent transport system permease family.</text>
</comment>